<dbReference type="Proteomes" id="UP000528734">
    <property type="component" value="Unassembled WGS sequence"/>
</dbReference>
<evidence type="ECO:0000313" key="2">
    <source>
        <dbReference type="EMBL" id="NOJ46986.1"/>
    </source>
</evidence>
<evidence type="ECO:0008006" key="4">
    <source>
        <dbReference type="Google" id="ProtNLM"/>
    </source>
</evidence>
<name>A0A7Y4H3I4_9BRAD</name>
<proteinExistence type="predicted"/>
<protein>
    <recommendedName>
        <fullName evidence="4">Zinc ribbon domain-containing protein</fullName>
    </recommendedName>
</protein>
<organism evidence="2 3">
    <name type="scientific">Bradyrhizobium archetypum</name>
    <dbReference type="NCBI Taxonomy" id="2721160"/>
    <lineage>
        <taxon>Bacteria</taxon>
        <taxon>Pseudomonadati</taxon>
        <taxon>Pseudomonadota</taxon>
        <taxon>Alphaproteobacteria</taxon>
        <taxon>Hyphomicrobiales</taxon>
        <taxon>Nitrobacteraceae</taxon>
        <taxon>Bradyrhizobium</taxon>
    </lineage>
</organism>
<dbReference type="EMBL" id="JAAVLW010000003">
    <property type="protein sequence ID" value="NOJ46986.1"/>
    <property type="molecule type" value="Genomic_DNA"/>
</dbReference>
<evidence type="ECO:0000313" key="3">
    <source>
        <dbReference type="Proteomes" id="UP000528734"/>
    </source>
</evidence>
<feature type="transmembrane region" description="Helical" evidence="1">
    <location>
        <begin position="165"/>
        <end position="187"/>
    </location>
</feature>
<reference evidence="2 3" key="1">
    <citation type="submission" date="2020-03" db="EMBL/GenBank/DDBJ databases">
        <title>Bradyrhizobium diversity isolated from nodules of Muelleranthus trifoliolatus.</title>
        <authorList>
            <person name="Klepa M."/>
            <person name="Helene L."/>
            <person name="Hungria M."/>
        </authorList>
    </citation>
    <scope>NUCLEOTIDE SEQUENCE [LARGE SCALE GENOMIC DNA]</scope>
    <source>
        <strain evidence="2 3">WSM 1744</strain>
    </source>
</reference>
<keyword evidence="1" id="KW-0812">Transmembrane</keyword>
<feature type="transmembrane region" description="Helical" evidence="1">
    <location>
        <begin position="96"/>
        <end position="113"/>
    </location>
</feature>
<dbReference type="AlphaFoldDB" id="A0A7Y4H3I4"/>
<feature type="transmembrane region" description="Helical" evidence="1">
    <location>
        <begin position="125"/>
        <end position="145"/>
    </location>
</feature>
<dbReference type="RefSeq" id="WP_171709849.1">
    <property type="nucleotide sequence ID" value="NZ_JAAVLW010000003.1"/>
</dbReference>
<keyword evidence="1" id="KW-1133">Transmembrane helix</keyword>
<keyword evidence="3" id="KW-1185">Reference proteome</keyword>
<comment type="caution">
    <text evidence="2">The sequence shown here is derived from an EMBL/GenBank/DDBJ whole genome shotgun (WGS) entry which is preliminary data.</text>
</comment>
<accession>A0A7Y4H3I4</accession>
<evidence type="ECO:0000256" key="1">
    <source>
        <dbReference type="SAM" id="Phobius"/>
    </source>
</evidence>
<feature type="transmembrane region" description="Helical" evidence="1">
    <location>
        <begin position="64"/>
        <end position="90"/>
    </location>
</feature>
<feature type="transmembrane region" description="Helical" evidence="1">
    <location>
        <begin position="228"/>
        <end position="250"/>
    </location>
</feature>
<sequence length="256" mass="27807">MQCPFCAETIKDEAVVCKHCSRDLRIVRPVIFEIQEIVLELDGLQRELGRIRARIERIRSPARFYIVHALAYILVPVVLLVAAHILVTITLNVSPLYLRLASVIIPLPFGLLIRARHKVGLRGALLVGLLTAAIAVMCMLTVTGINDNVPIVPGPWVEWREVIEYSLSIALAFVTGNILGSLMFEILPMTMTQGGGKPNPVAYKVAGLLGRHVGEEHLRRRARTIQDLMTTAGPLLGVVGTAAGSIYAGLKGVIGG</sequence>
<gene>
    <name evidence="2" type="ORF">HCN50_12130</name>
</gene>
<keyword evidence="1" id="KW-0472">Membrane</keyword>